<dbReference type="InterPro" id="IPR023213">
    <property type="entry name" value="CAT-like_dom_sf"/>
</dbReference>
<dbReference type="InterPro" id="IPR009721">
    <property type="entry name" value="O-acyltransferase_WSD1_C"/>
</dbReference>
<feature type="domain" description="O-acyltransferase WSD1-like N-terminal" evidence="11">
    <location>
        <begin position="8"/>
        <end position="245"/>
    </location>
</feature>
<dbReference type="OrthoDB" id="9810950at2"/>
<evidence type="ECO:0000256" key="7">
    <source>
        <dbReference type="ARBA" id="ARBA00022798"/>
    </source>
</evidence>
<reference evidence="13 14" key="1">
    <citation type="submission" date="2019-06" db="EMBL/GenBank/DDBJ databases">
        <title>Amycolatopsis alkalitolerans sp. nov., isolated from Gastrodia elata Blume.</title>
        <authorList>
            <person name="Narsing Rao M.P."/>
            <person name="Li W.J."/>
        </authorList>
    </citation>
    <scope>NUCLEOTIDE SEQUENCE [LARGE SCALE GENOMIC DNA]</scope>
    <source>
        <strain evidence="13 14">SYSUP0005</strain>
    </source>
</reference>
<name>A0A5C4M0G2_9PSEU</name>
<dbReference type="PANTHER" id="PTHR31650:SF1">
    <property type="entry name" value="WAX ESTER SYNTHASE_DIACYLGLYCEROL ACYLTRANSFERASE 4-RELATED"/>
    <property type="match status" value="1"/>
</dbReference>
<dbReference type="GO" id="GO:0051701">
    <property type="term" value="P:biological process involved in interaction with host"/>
    <property type="evidence" value="ECO:0007669"/>
    <property type="project" value="TreeGrafter"/>
</dbReference>
<comment type="pathway">
    <text evidence="1">Glycerolipid metabolism; triacylglycerol biosynthesis.</text>
</comment>
<comment type="caution">
    <text evidence="13">The sequence shown here is derived from an EMBL/GenBank/DDBJ whole genome shotgun (WGS) entry which is preliminary data.</text>
</comment>
<evidence type="ECO:0000259" key="12">
    <source>
        <dbReference type="Pfam" id="PF06974"/>
    </source>
</evidence>
<feature type="domain" description="O-acyltransferase WSD1 C-terminal" evidence="12">
    <location>
        <begin position="278"/>
        <end position="420"/>
    </location>
</feature>
<proteinExistence type="inferred from homology"/>
<evidence type="ECO:0000256" key="8">
    <source>
        <dbReference type="ARBA" id="ARBA00023098"/>
    </source>
</evidence>
<dbReference type="InterPro" id="IPR004255">
    <property type="entry name" value="O-acyltransferase_WSD1_N"/>
</dbReference>
<dbReference type="SUPFAM" id="SSF52777">
    <property type="entry name" value="CoA-dependent acyltransferases"/>
    <property type="match status" value="2"/>
</dbReference>
<protein>
    <recommendedName>
        <fullName evidence="4">diacylglycerol O-acyltransferase</fullName>
        <ecNumber evidence="4">2.3.1.20</ecNumber>
    </recommendedName>
</protein>
<dbReference type="Pfam" id="PF06974">
    <property type="entry name" value="WS_DGAT_C"/>
    <property type="match status" value="1"/>
</dbReference>
<sequence length="423" mass="45144">MPTIERASPGDLAFLAMDSRTMPEQFGVLLSLDWAGFDLARARRLFAQRIPALPRLRQRLVRVPAGCGGPIWIDDTGFDLHQHVRAMPCEDLLSTALEVVATPLPRTAPLWSAVFLTGPGGEVGLVIVLHHALADGVGGLAVLAHLLDPGTAAPETPFPRPWPANRQLAAENLARAVARLRRSREFWRQLRAALSAGGGLWPPRAAPSALLRKTGPRRVLRAVRVEVEPLRKAAHRCGATVNDAVLVAVGGALHRVVSQPAFAIAVPVSGRPQGDGLGNVVTPMLIRVPGGGDLLWRLRQVAAQVRETKAAAAGPSLLALLGKAYRGLAALGGYRWYMNHQHRLHTLVSHVRGPAEPVFFGGHPVRSAVPIGIGEGGNVTVYFEVLSYAGCLTITVIADPDHFTEIDTVAAALRAELDAIARG</sequence>
<evidence type="ECO:0000256" key="2">
    <source>
        <dbReference type="ARBA" id="ARBA00005189"/>
    </source>
</evidence>
<evidence type="ECO:0000256" key="3">
    <source>
        <dbReference type="ARBA" id="ARBA00009587"/>
    </source>
</evidence>
<accession>A0A5C4M0G2</accession>
<dbReference type="Pfam" id="PF03007">
    <property type="entry name" value="WS_DGAT_cat"/>
    <property type="match status" value="1"/>
</dbReference>
<dbReference type="EC" id="2.3.1.20" evidence="4"/>
<evidence type="ECO:0000313" key="13">
    <source>
        <dbReference type="EMBL" id="TNC26026.1"/>
    </source>
</evidence>
<evidence type="ECO:0000313" key="14">
    <source>
        <dbReference type="Proteomes" id="UP000305546"/>
    </source>
</evidence>
<dbReference type="PANTHER" id="PTHR31650">
    <property type="entry name" value="O-ACYLTRANSFERASE (WSD1-LIKE) FAMILY PROTEIN"/>
    <property type="match status" value="1"/>
</dbReference>
<dbReference type="Gene3D" id="3.30.559.30">
    <property type="entry name" value="Nonribosomal peptide synthetase, condensation domain"/>
    <property type="match status" value="1"/>
</dbReference>
<organism evidence="13 14">
    <name type="scientific">Amycolatopsis alkalitolerans</name>
    <dbReference type="NCBI Taxonomy" id="2547244"/>
    <lineage>
        <taxon>Bacteria</taxon>
        <taxon>Bacillati</taxon>
        <taxon>Actinomycetota</taxon>
        <taxon>Actinomycetes</taxon>
        <taxon>Pseudonocardiales</taxon>
        <taxon>Pseudonocardiaceae</taxon>
        <taxon>Amycolatopsis</taxon>
    </lineage>
</organism>
<dbReference type="GO" id="GO:0019432">
    <property type="term" value="P:triglyceride biosynthetic process"/>
    <property type="evidence" value="ECO:0007669"/>
    <property type="project" value="UniProtKB-UniPathway"/>
</dbReference>
<dbReference type="GO" id="GO:0006071">
    <property type="term" value="P:glycerol metabolic process"/>
    <property type="evidence" value="ECO:0007669"/>
    <property type="project" value="UniProtKB-KW"/>
</dbReference>
<evidence type="ECO:0000259" key="11">
    <source>
        <dbReference type="Pfam" id="PF03007"/>
    </source>
</evidence>
<dbReference type="GO" id="GO:0071731">
    <property type="term" value="P:response to nitric oxide"/>
    <property type="evidence" value="ECO:0007669"/>
    <property type="project" value="TreeGrafter"/>
</dbReference>
<dbReference type="AlphaFoldDB" id="A0A5C4M0G2"/>
<evidence type="ECO:0000256" key="5">
    <source>
        <dbReference type="ARBA" id="ARBA00022516"/>
    </source>
</evidence>
<dbReference type="GO" id="GO:0005886">
    <property type="term" value="C:plasma membrane"/>
    <property type="evidence" value="ECO:0007669"/>
    <property type="project" value="TreeGrafter"/>
</dbReference>
<comment type="catalytic activity">
    <reaction evidence="10">
        <text>an acyl-CoA + a 1,2-diacyl-sn-glycerol = a triacyl-sn-glycerol + CoA</text>
        <dbReference type="Rhea" id="RHEA:10868"/>
        <dbReference type="ChEBI" id="CHEBI:17815"/>
        <dbReference type="ChEBI" id="CHEBI:57287"/>
        <dbReference type="ChEBI" id="CHEBI:58342"/>
        <dbReference type="ChEBI" id="CHEBI:64615"/>
        <dbReference type="EC" id="2.3.1.20"/>
    </reaction>
</comment>
<keyword evidence="5" id="KW-0444">Lipid biosynthesis</keyword>
<dbReference type="UniPathway" id="UPA00282"/>
<evidence type="ECO:0000256" key="9">
    <source>
        <dbReference type="ARBA" id="ARBA00023315"/>
    </source>
</evidence>
<evidence type="ECO:0000256" key="4">
    <source>
        <dbReference type="ARBA" id="ARBA00013244"/>
    </source>
</evidence>
<dbReference type="InterPro" id="IPR045034">
    <property type="entry name" value="O-acyltransferase_WSD1-like"/>
</dbReference>
<dbReference type="GO" id="GO:0001666">
    <property type="term" value="P:response to hypoxia"/>
    <property type="evidence" value="ECO:0007669"/>
    <property type="project" value="TreeGrafter"/>
</dbReference>
<dbReference type="RefSeq" id="WP_139096892.1">
    <property type="nucleotide sequence ID" value="NZ_VDFW01000009.1"/>
</dbReference>
<comment type="pathway">
    <text evidence="2">Lipid metabolism.</text>
</comment>
<dbReference type="Proteomes" id="UP000305546">
    <property type="component" value="Unassembled WGS sequence"/>
</dbReference>
<keyword evidence="6" id="KW-0808">Transferase</keyword>
<evidence type="ECO:0000256" key="1">
    <source>
        <dbReference type="ARBA" id="ARBA00004771"/>
    </source>
</evidence>
<dbReference type="GO" id="GO:0004144">
    <property type="term" value="F:diacylglycerol O-acyltransferase activity"/>
    <property type="evidence" value="ECO:0007669"/>
    <property type="project" value="UniProtKB-EC"/>
</dbReference>
<comment type="similarity">
    <text evidence="3">Belongs to the long-chain O-acyltransferase family.</text>
</comment>
<evidence type="ECO:0000256" key="10">
    <source>
        <dbReference type="ARBA" id="ARBA00048109"/>
    </source>
</evidence>
<evidence type="ECO:0000256" key="6">
    <source>
        <dbReference type="ARBA" id="ARBA00022679"/>
    </source>
</evidence>
<gene>
    <name evidence="13" type="ORF">FG385_12655</name>
</gene>
<dbReference type="Gene3D" id="3.30.559.10">
    <property type="entry name" value="Chloramphenicol acetyltransferase-like domain"/>
    <property type="match status" value="1"/>
</dbReference>
<dbReference type="EMBL" id="VDFW01000009">
    <property type="protein sequence ID" value="TNC26026.1"/>
    <property type="molecule type" value="Genomic_DNA"/>
</dbReference>
<keyword evidence="8" id="KW-0443">Lipid metabolism</keyword>
<keyword evidence="14" id="KW-1185">Reference proteome</keyword>
<keyword evidence="9" id="KW-0012">Acyltransferase</keyword>
<keyword evidence="7" id="KW-0319">Glycerol metabolism</keyword>